<keyword evidence="1" id="KW-0472">Membrane</keyword>
<organism evidence="2 3">
    <name type="scientific">Symbiodinium microadriaticum</name>
    <name type="common">Dinoflagellate</name>
    <name type="synonym">Zooxanthella microadriatica</name>
    <dbReference type="NCBI Taxonomy" id="2951"/>
    <lineage>
        <taxon>Eukaryota</taxon>
        <taxon>Sar</taxon>
        <taxon>Alveolata</taxon>
        <taxon>Dinophyceae</taxon>
        <taxon>Suessiales</taxon>
        <taxon>Symbiodiniaceae</taxon>
        <taxon>Symbiodinium</taxon>
    </lineage>
</organism>
<dbReference type="OrthoDB" id="10352966at2759"/>
<feature type="transmembrane region" description="Helical" evidence="1">
    <location>
        <begin position="243"/>
        <end position="264"/>
    </location>
</feature>
<accession>A0A1Q9DNR1</accession>
<keyword evidence="1" id="KW-0812">Transmembrane</keyword>
<evidence type="ECO:0000256" key="1">
    <source>
        <dbReference type="SAM" id="Phobius"/>
    </source>
</evidence>
<name>A0A1Q9DNR1_SYMMI</name>
<dbReference type="EMBL" id="LSRX01000454">
    <property type="protein sequence ID" value="OLP96817.1"/>
    <property type="molecule type" value="Genomic_DNA"/>
</dbReference>
<dbReference type="AlphaFoldDB" id="A0A1Q9DNR1"/>
<evidence type="ECO:0000313" key="3">
    <source>
        <dbReference type="Proteomes" id="UP000186817"/>
    </source>
</evidence>
<reference evidence="2 3" key="1">
    <citation type="submission" date="2016-02" db="EMBL/GenBank/DDBJ databases">
        <title>Genome analysis of coral dinoflagellate symbionts highlights evolutionary adaptations to a symbiotic lifestyle.</title>
        <authorList>
            <person name="Aranda M."/>
            <person name="Li Y."/>
            <person name="Liew Y.J."/>
            <person name="Baumgarten S."/>
            <person name="Simakov O."/>
            <person name="Wilson M."/>
            <person name="Piel J."/>
            <person name="Ashoor H."/>
            <person name="Bougouffa S."/>
            <person name="Bajic V.B."/>
            <person name="Ryu T."/>
            <person name="Ravasi T."/>
            <person name="Bayer T."/>
            <person name="Micklem G."/>
            <person name="Kim H."/>
            <person name="Bhak J."/>
            <person name="Lajeunesse T.C."/>
            <person name="Voolstra C.R."/>
        </authorList>
    </citation>
    <scope>NUCLEOTIDE SEQUENCE [LARGE SCALE GENOMIC DNA]</scope>
    <source>
        <strain evidence="2 3">CCMP2467</strain>
    </source>
</reference>
<feature type="transmembrane region" description="Helical" evidence="1">
    <location>
        <begin position="136"/>
        <end position="157"/>
    </location>
</feature>
<evidence type="ECO:0000313" key="2">
    <source>
        <dbReference type="EMBL" id="OLP96817.1"/>
    </source>
</evidence>
<keyword evidence="3" id="KW-1185">Reference proteome</keyword>
<comment type="caution">
    <text evidence="2">The sequence shown here is derived from an EMBL/GenBank/DDBJ whole genome shotgun (WGS) entry which is preliminary data.</text>
</comment>
<gene>
    <name evidence="2" type="ORF">AK812_SmicGene20903</name>
</gene>
<sequence>METIGMFQISSPREALPSQRDSAWHCTRGILITEAMPPRVLQGAPIRAGTQAVRYAAAPRPHQQALLPMPTFGQQPVAIVAGQVVDAGVNDEGVVQGRIERGPWHETDLDYPEDLQLERGDTAKLVKKYKGLDQTLLVNSLVIIILYFLTSAAYFWYAQEVPGSCNVDLRSCFMQLGVCQAVLGLTMACFLGVAHKMLWALYHRLLAQKYRLQARNDEADSEESDYEEQASAARSCLSVPRMVHSVATLFVMLFWVHGVSLALMAKDSLCGHSTQVFWLLAFITFITVCYAAVDSSGRAAIAL</sequence>
<feature type="transmembrane region" description="Helical" evidence="1">
    <location>
        <begin position="173"/>
        <end position="194"/>
    </location>
</feature>
<feature type="transmembrane region" description="Helical" evidence="1">
    <location>
        <begin position="276"/>
        <end position="293"/>
    </location>
</feature>
<proteinExistence type="predicted"/>
<protein>
    <submittedName>
        <fullName evidence="2">Uncharacterized protein</fullName>
    </submittedName>
</protein>
<dbReference type="Proteomes" id="UP000186817">
    <property type="component" value="Unassembled WGS sequence"/>
</dbReference>
<keyword evidence="1" id="KW-1133">Transmembrane helix</keyword>